<gene>
    <name evidence="1" type="ORF">CEXT_506671</name>
</gene>
<organism evidence="1 2">
    <name type="scientific">Caerostris extrusa</name>
    <name type="common">Bark spider</name>
    <name type="synonym">Caerostris bankana</name>
    <dbReference type="NCBI Taxonomy" id="172846"/>
    <lineage>
        <taxon>Eukaryota</taxon>
        <taxon>Metazoa</taxon>
        <taxon>Ecdysozoa</taxon>
        <taxon>Arthropoda</taxon>
        <taxon>Chelicerata</taxon>
        <taxon>Arachnida</taxon>
        <taxon>Araneae</taxon>
        <taxon>Araneomorphae</taxon>
        <taxon>Entelegynae</taxon>
        <taxon>Araneoidea</taxon>
        <taxon>Araneidae</taxon>
        <taxon>Caerostris</taxon>
    </lineage>
</organism>
<reference evidence="1 2" key="1">
    <citation type="submission" date="2021-06" db="EMBL/GenBank/DDBJ databases">
        <title>Caerostris extrusa draft genome.</title>
        <authorList>
            <person name="Kono N."/>
            <person name="Arakawa K."/>
        </authorList>
    </citation>
    <scope>NUCLEOTIDE SEQUENCE [LARGE SCALE GENOMIC DNA]</scope>
</reference>
<dbReference type="EMBL" id="BPLR01020212">
    <property type="protein sequence ID" value="GIX75975.1"/>
    <property type="molecule type" value="Genomic_DNA"/>
</dbReference>
<name>A0AAV4MVH5_CAEEX</name>
<comment type="caution">
    <text evidence="1">The sequence shown here is derived from an EMBL/GenBank/DDBJ whole genome shotgun (WGS) entry which is preliminary data.</text>
</comment>
<dbReference type="Proteomes" id="UP001054945">
    <property type="component" value="Unassembled WGS sequence"/>
</dbReference>
<evidence type="ECO:0000313" key="1">
    <source>
        <dbReference type="EMBL" id="GIX75975.1"/>
    </source>
</evidence>
<dbReference type="AlphaFoldDB" id="A0AAV4MVH5"/>
<accession>A0AAV4MVH5</accession>
<protein>
    <submittedName>
        <fullName evidence="1">Uncharacterized protein</fullName>
    </submittedName>
</protein>
<evidence type="ECO:0000313" key="2">
    <source>
        <dbReference type="Proteomes" id="UP001054945"/>
    </source>
</evidence>
<keyword evidence="2" id="KW-1185">Reference proteome</keyword>
<proteinExistence type="predicted"/>
<sequence length="151" mass="16985">MNERSRLLNSNLNVDFHSYGKNVRKESVVNFFPDKGALCTGEYLLPDHVIGCGTHRLAREPLLGKPLAAPTVDSICESGSLKRCHQNRRSLYRSVEGCAWPDNVASRYPPLVDGQLWEEDDTKKKGERSPLYFRVSACFPHRLIIGADIAE</sequence>